<proteinExistence type="predicted"/>
<dbReference type="RefSeq" id="WP_158059993.1">
    <property type="nucleotide sequence ID" value="NZ_CP044427.1"/>
</dbReference>
<evidence type="ECO:0008006" key="4">
    <source>
        <dbReference type="Google" id="ProtNLM"/>
    </source>
</evidence>
<evidence type="ECO:0000313" key="3">
    <source>
        <dbReference type="Proteomes" id="UP000326546"/>
    </source>
</evidence>
<protein>
    <recommendedName>
        <fullName evidence="4">Type II secretion system protein GspF domain-containing protein</fullName>
    </recommendedName>
</protein>
<dbReference type="OrthoDB" id="4871660at2"/>
<reference evidence="2 3" key="1">
    <citation type="submission" date="2019-09" db="EMBL/GenBank/DDBJ databases">
        <title>Serinicoccus pratensis sp. nov., isolated from meadow soil.</title>
        <authorList>
            <person name="Zhang W."/>
        </authorList>
    </citation>
    <scope>NUCLEOTIDE SEQUENCE [LARGE SCALE GENOMIC DNA]</scope>
    <source>
        <strain evidence="2 3">W204</strain>
    </source>
</reference>
<accession>A0A5J6V2T9</accession>
<dbReference type="AlphaFoldDB" id="A0A5J6V2T9"/>
<keyword evidence="1" id="KW-0812">Transmembrane</keyword>
<dbReference type="Proteomes" id="UP000326546">
    <property type="component" value="Chromosome"/>
</dbReference>
<dbReference type="EMBL" id="CP044427">
    <property type="protein sequence ID" value="QFG67596.1"/>
    <property type="molecule type" value="Genomic_DNA"/>
</dbReference>
<feature type="transmembrane region" description="Helical" evidence="1">
    <location>
        <begin position="168"/>
        <end position="192"/>
    </location>
</feature>
<sequence>MTPLLVALATAAVVLLWLPPPPTAWTPAAERESRLMWPGRHPGRARRRGRRQQVGSTQALIPEALELLALALQGGGALGEAARTVSLVLPEDNGEGLAQVASALHRGQDTGQAWAAAGPQWEPARRSLELARVAGVAPGPALRQTAADLRAGMVTTVEVGTARLGVRMVLPLGLAFLPAFVLTTVLPLVLALTRDLSW</sequence>
<keyword evidence="1" id="KW-1133">Transmembrane helix</keyword>
<gene>
    <name evidence="2" type="ORF">FY030_01610</name>
</gene>
<evidence type="ECO:0000313" key="2">
    <source>
        <dbReference type="EMBL" id="QFG67596.1"/>
    </source>
</evidence>
<keyword evidence="1" id="KW-0472">Membrane</keyword>
<dbReference type="KEGG" id="serw:FY030_01610"/>
<keyword evidence="3" id="KW-1185">Reference proteome</keyword>
<organism evidence="2 3">
    <name type="scientific">Ornithinimicrobium pratense</name>
    <dbReference type="NCBI Taxonomy" id="2593973"/>
    <lineage>
        <taxon>Bacteria</taxon>
        <taxon>Bacillati</taxon>
        <taxon>Actinomycetota</taxon>
        <taxon>Actinomycetes</taxon>
        <taxon>Micrococcales</taxon>
        <taxon>Ornithinimicrobiaceae</taxon>
        <taxon>Ornithinimicrobium</taxon>
    </lineage>
</organism>
<name>A0A5J6V2T9_9MICO</name>
<evidence type="ECO:0000256" key="1">
    <source>
        <dbReference type="SAM" id="Phobius"/>
    </source>
</evidence>